<dbReference type="PANTHER" id="PTHR34237:SF4">
    <property type="entry name" value="PAREP1 FAMILY PROTEIN"/>
    <property type="match status" value="1"/>
</dbReference>
<name>A0A7J9RUJ7_SULOH</name>
<protein>
    <recommendedName>
        <fullName evidence="3">PaREP1 family protein</fullName>
    </recommendedName>
</protein>
<evidence type="ECO:0008006" key="3">
    <source>
        <dbReference type="Google" id="ProtNLM"/>
    </source>
</evidence>
<accession>A0A7J9RUJ7</accession>
<dbReference type="Pfam" id="PF05942">
    <property type="entry name" value="PaREP1"/>
    <property type="match status" value="1"/>
</dbReference>
<proteinExistence type="predicted"/>
<evidence type="ECO:0000313" key="2">
    <source>
        <dbReference type="Proteomes" id="UP000582213"/>
    </source>
</evidence>
<evidence type="ECO:0000313" key="1">
    <source>
        <dbReference type="EMBL" id="MBB5254668.1"/>
    </source>
</evidence>
<dbReference type="GeneID" id="42802240"/>
<dbReference type="InterPro" id="IPR010268">
    <property type="entry name" value="PaREP1"/>
</dbReference>
<comment type="caution">
    <text evidence="1">The sequence shown here is derived from an EMBL/GenBank/DDBJ whole genome shotgun (WGS) entry which is preliminary data.</text>
</comment>
<dbReference type="EMBL" id="JACHFY010000020">
    <property type="protein sequence ID" value="MBB5254668.1"/>
    <property type="molecule type" value="Genomic_DNA"/>
</dbReference>
<sequence>MLSRGDLVQASEKYYKAAEEAIKYLSKEKNTSCYLEFLKKKRWKAELLFKAAEELDKIFPGIWKAWKSAWFLHVYGFHEMSLNKEIIKFRGSKGAKNLAF</sequence>
<reference evidence="1 2" key="1">
    <citation type="submission" date="2020-08" db="EMBL/GenBank/DDBJ databases">
        <title>Genomic Encyclopedia of Type Strains, Phase IV (KMG-IV): sequencing the most valuable type-strain genomes for metagenomic binning, comparative biology and taxonomic classification.</title>
        <authorList>
            <person name="Goeker M."/>
        </authorList>
    </citation>
    <scope>NUCLEOTIDE SEQUENCE [LARGE SCALE GENOMIC DNA]</scope>
    <source>
        <strain evidence="1 2">DSM 12421</strain>
    </source>
</reference>
<gene>
    <name evidence="1" type="ORF">HNQ62_002442</name>
</gene>
<dbReference type="Gene3D" id="1.20.120.330">
    <property type="entry name" value="Nucleotidyltransferases domain 2"/>
    <property type="match status" value="1"/>
</dbReference>
<dbReference type="Proteomes" id="UP000582213">
    <property type="component" value="Unassembled WGS sequence"/>
</dbReference>
<organism evidence="1 2">
    <name type="scientific">Sulfurisphaera ohwakuensis</name>
    <dbReference type="NCBI Taxonomy" id="69656"/>
    <lineage>
        <taxon>Archaea</taxon>
        <taxon>Thermoproteota</taxon>
        <taxon>Thermoprotei</taxon>
        <taxon>Sulfolobales</taxon>
        <taxon>Sulfolobaceae</taxon>
        <taxon>Sulfurisphaera</taxon>
    </lineage>
</organism>
<dbReference type="RefSeq" id="WP_221267140.1">
    <property type="nucleotide sequence ID" value="NZ_CP045484.1"/>
</dbReference>
<dbReference type="AlphaFoldDB" id="A0A7J9RUJ7"/>
<dbReference type="PANTHER" id="PTHR34237">
    <property type="entry name" value="PAREP8-RELATED"/>
    <property type="match status" value="1"/>
</dbReference>